<keyword evidence="3" id="KW-1003">Cell membrane</keyword>
<dbReference type="OrthoDB" id="9761451at2"/>
<feature type="transmembrane region" description="Helical" evidence="10">
    <location>
        <begin position="96"/>
        <end position="113"/>
    </location>
</feature>
<accession>A0A1E5QCG3</accession>
<comment type="subcellular location">
    <subcellularLocation>
        <location evidence="1">Cell inner membrane</location>
        <topology evidence="1">Multi-pass membrane protein</topology>
    </subcellularLocation>
</comment>
<evidence type="ECO:0000259" key="11">
    <source>
        <dbReference type="Pfam" id="PF01578"/>
    </source>
</evidence>
<comment type="similarity">
    <text evidence="2">Belongs to the CcmF/CycK/Ccl1/NrfE/CcsA family.</text>
</comment>
<evidence type="ECO:0000256" key="5">
    <source>
        <dbReference type="ARBA" id="ARBA00022692"/>
    </source>
</evidence>
<dbReference type="Proteomes" id="UP000095347">
    <property type="component" value="Unassembled WGS sequence"/>
</dbReference>
<dbReference type="Pfam" id="PF16327">
    <property type="entry name" value="CcmF_C"/>
    <property type="match status" value="1"/>
</dbReference>
<dbReference type="NCBIfam" id="NF007691">
    <property type="entry name" value="PRK10369.1"/>
    <property type="match status" value="1"/>
</dbReference>
<dbReference type="InterPro" id="IPR003567">
    <property type="entry name" value="Cyt_c_biogenesis"/>
</dbReference>
<comment type="caution">
    <text evidence="13">The sequence shown here is derived from an EMBL/GenBank/DDBJ whole genome shotgun (WGS) entry which is preliminary data.</text>
</comment>
<keyword evidence="4" id="KW-0997">Cell inner membrane</keyword>
<feature type="transmembrane region" description="Helical" evidence="10">
    <location>
        <begin position="493"/>
        <end position="516"/>
    </location>
</feature>
<dbReference type="GO" id="GO:0005886">
    <property type="term" value="C:plasma membrane"/>
    <property type="evidence" value="ECO:0007669"/>
    <property type="project" value="UniProtKB-SubCell"/>
</dbReference>
<feature type="transmembrane region" description="Helical" evidence="10">
    <location>
        <begin position="448"/>
        <end position="472"/>
    </location>
</feature>
<keyword evidence="5 10" id="KW-0812">Transmembrane</keyword>
<dbReference type="PANTHER" id="PTHR43653">
    <property type="entry name" value="CYTOCHROME C ASSEMBLY PROTEIN-RELATED"/>
    <property type="match status" value="1"/>
</dbReference>
<dbReference type="InterPro" id="IPR002541">
    <property type="entry name" value="Cyt_c_assembly"/>
</dbReference>
<evidence type="ECO:0000313" key="14">
    <source>
        <dbReference type="Proteomes" id="UP000095347"/>
    </source>
</evidence>
<dbReference type="Pfam" id="PF01578">
    <property type="entry name" value="Cytochrom_C_asm"/>
    <property type="match status" value="1"/>
</dbReference>
<evidence type="ECO:0000256" key="1">
    <source>
        <dbReference type="ARBA" id="ARBA00004429"/>
    </source>
</evidence>
<dbReference type="InterPro" id="IPR032523">
    <property type="entry name" value="CcmF_C"/>
</dbReference>
<dbReference type="GO" id="GO:0017004">
    <property type="term" value="P:cytochrome complex assembly"/>
    <property type="evidence" value="ECO:0007669"/>
    <property type="project" value="UniProtKB-KW"/>
</dbReference>
<dbReference type="GO" id="GO:0020037">
    <property type="term" value="F:heme binding"/>
    <property type="evidence" value="ECO:0007669"/>
    <property type="project" value="InterPro"/>
</dbReference>
<sequence>MIVELGHFALVLALMVAVFQTIVPLVGAARGDVQWMNFAKPAAVVQSLFVILSFAALTYAYVVSDFSVLNVASNSHSDKPMLYKISGVWGNHEGSMMLWVLILAIYGLAVAVFGRNLPPSLRARVLGIQALIALGFYLFILLTSNPFARVFPAPANGQGLNPLLQDPGLAFHPPLLYLGYVGFSIAFSFAIAALIEGRVDAAWARWVRPWTLAAWSFLTAGIVLGSWWAYYELGWGGWWFWDPVENASFMPWLVGTALLHSSVVVEKRNTLKGWTIFLSIVAFSFSLLGTFIVRSGVLSSVHSFASDPARGVFILGLLLAVVGGSFALFAVRGPQLKSGGLFQPVSREGSLLLNNLLMTVAAAAVLLGTLYPLFLDALSGDKVSVGPPFFNAVFIPLMVPMIMVMAFGPLMSWKRGDAMRAFRQLFVALGVAAVTVGVNFVLLKDASFLSVLGTGLSAWLVFGTLTEVAVRARLFKTDLGTSVRRLLAMPRSSWGMTFAHAGLGIAIAGMIGSTVWKQESIQVMKLDDSVELAGYTYTLKGVREEQGPNWIAQVGTIEVSHGGELYTVLYPENRIYPVQGRPTTEAAIETTFWADLYVALGNKEQNGSGYVMRIYHNPLVAWLWGGALLMVLGSLISLTDRRHRIGAPTRAHPQGSTQATPVPAE</sequence>
<dbReference type="STRING" id="28181.BEN30_02290"/>
<feature type="domain" description="Cytochrome c-type biogenesis protein CcmF C-terminal" evidence="12">
    <location>
        <begin position="315"/>
        <end position="641"/>
    </location>
</feature>
<keyword evidence="8 10" id="KW-0472">Membrane</keyword>
<dbReference type="RefSeq" id="WP_069956398.1">
    <property type="nucleotide sequence ID" value="NZ_MCGG01000002.1"/>
</dbReference>
<feature type="transmembrane region" description="Helical" evidence="10">
    <location>
        <begin position="6"/>
        <end position="29"/>
    </location>
</feature>
<feature type="transmembrane region" description="Helical" evidence="10">
    <location>
        <begin position="249"/>
        <end position="266"/>
    </location>
</feature>
<keyword evidence="6" id="KW-0201">Cytochrome c-type biogenesis</keyword>
<dbReference type="PRINTS" id="PR01411">
    <property type="entry name" value="CCMFBIOGNSIS"/>
</dbReference>
<proteinExistence type="inferred from homology"/>
<organism evidence="13 14">
    <name type="scientific">Magnetovibrio blakemorei</name>
    <dbReference type="NCBI Taxonomy" id="28181"/>
    <lineage>
        <taxon>Bacteria</taxon>
        <taxon>Pseudomonadati</taxon>
        <taxon>Pseudomonadota</taxon>
        <taxon>Alphaproteobacteria</taxon>
        <taxon>Rhodospirillales</taxon>
        <taxon>Magnetovibrionaceae</taxon>
        <taxon>Magnetovibrio</taxon>
    </lineage>
</organism>
<evidence type="ECO:0000256" key="8">
    <source>
        <dbReference type="ARBA" id="ARBA00023136"/>
    </source>
</evidence>
<name>A0A1E5QCG3_9PROT</name>
<dbReference type="GO" id="GO:0015232">
    <property type="term" value="F:heme transmembrane transporter activity"/>
    <property type="evidence" value="ECO:0007669"/>
    <property type="project" value="InterPro"/>
</dbReference>
<feature type="transmembrane region" description="Helical" evidence="10">
    <location>
        <begin position="207"/>
        <end position="229"/>
    </location>
</feature>
<evidence type="ECO:0000259" key="12">
    <source>
        <dbReference type="Pfam" id="PF16327"/>
    </source>
</evidence>
<keyword evidence="14" id="KW-1185">Reference proteome</keyword>
<comment type="function">
    <text evidence="9">Required for the biogenesis of c-type cytochromes. Possible subunit of a heme lyase.</text>
</comment>
<feature type="transmembrane region" description="Helical" evidence="10">
    <location>
        <begin position="619"/>
        <end position="638"/>
    </location>
</feature>
<evidence type="ECO:0000256" key="7">
    <source>
        <dbReference type="ARBA" id="ARBA00022989"/>
    </source>
</evidence>
<dbReference type="AlphaFoldDB" id="A0A1E5QCG3"/>
<evidence type="ECO:0000256" key="10">
    <source>
        <dbReference type="SAM" id="Phobius"/>
    </source>
</evidence>
<evidence type="ECO:0000256" key="9">
    <source>
        <dbReference type="ARBA" id="ARBA00037230"/>
    </source>
</evidence>
<dbReference type="PRINTS" id="PR01410">
    <property type="entry name" value="CCBIOGENESIS"/>
</dbReference>
<feature type="domain" description="Cytochrome c assembly protein" evidence="11">
    <location>
        <begin position="89"/>
        <end position="295"/>
    </location>
</feature>
<gene>
    <name evidence="13" type="ORF">BEN30_02290</name>
</gene>
<evidence type="ECO:0000256" key="2">
    <source>
        <dbReference type="ARBA" id="ARBA00009186"/>
    </source>
</evidence>
<evidence type="ECO:0000256" key="4">
    <source>
        <dbReference type="ARBA" id="ARBA00022519"/>
    </source>
</evidence>
<dbReference type="NCBIfam" id="TIGR00353">
    <property type="entry name" value="nrfE"/>
    <property type="match status" value="1"/>
</dbReference>
<feature type="transmembrane region" description="Helical" evidence="10">
    <location>
        <begin position="125"/>
        <end position="142"/>
    </location>
</feature>
<keyword evidence="7 10" id="KW-1133">Transmembrane helix</keyword>
<evidence type="ECO:0000256" key="6">
    <source>
        <dbReference type="ARBA" id="ARBA00022748"/>
    </source>
</evidence>
<feature type="transmembrane region" description="Helical" evidence="10">
    <location>
        <begin position="425"/>
        <end position="442"/>
    </location>
</feature>
<feature type="transmembrane region" description="Helical" evidence="10">
    <location>
        <begin position="312"/>
        <end position="331"/>
    </location>
</feature>
<feature type="transmembrane region" description="Helical" evidence="10">
    <location>
        <begin position="175"/>
        <end position="195"/>
    </location>
</feature>
<feature type="transmembrane region" description="Helical" evidence="10">
    <location>
        <begin position="273"/>
        <end position="292"/>
    </location>
</feature>
<evidence type="ECO:0000313" key="13">
    <source>
        <dbReference type="EMBL" id="OEJ69682.1"/>
    </source>
</evidence>
<dbReference type="InterPro" id="IPR003568">
    <property type="entry name" value="Cyt_c_biogenesis_CcmF"/>
</dbReference>
<dbReference type="PANTHER" id="PTHR43653:SF1">
    <property type="entry name" value="CYTOCHROME C-TYPE BIOGENESIS PROTEIN CCMF"/>
    <property type="match status" value="1"/>
</dbReference>
<feature type="transmembrane region" description="Helical" evidence="10">
    <location>
        <begin position="352"/>
        <end position="374"/>
    </location>
</feature>
<protein>
    <submittedName>
        <fullName evidence="13">C-type cytochrome biogenesis protein CcmF</fullName>
    </submittedName>
</protein>
<dbReference type="EMBL" id="MCGG01000002">
    <property type="protein sequence ID" value="OEJ69682.1"/>
    <property type="molecule type" value="Genomic_DNA"/>
</dbReference>
<feature type="transmembrane region" description="Helical" evidence="10">
    <location>
        <begin position="394"/>
        <end position="413"/>
    </location>
</feature>
<feature type="transmembrane region" description="Helical" evidence="10">
    <location>
        <begin position="41"/>
        <end position="62"/>
    </location>
</feature>
<reference evidence="14" key="1">
    <citation type="submission" date="2016-07" db="EMBL/GenBank/DDBJ databases">
        <authorList>
            <person name="Florea S."/>
            <person name="Webb J.S."/>
            <person name="Jaromczyk J."/>
            <person name="Schardl C.L."/>
        </authorList>
    </citation>
    <scope>NUCLEOTIDE SEQUENCE [LARGE SCALE GENOMIC DNA]</scope>
    <source>
        <strain evidence="14">MV-1</strain>
    </source>
</reference>
<evidence type="ECO:0000256" key="3">
    <source>
        <dbReference type="ARBA" id="ARBA00022475"/>
    </source>
</evidence>